<gene>
    <name evidence="2" type="ordered locus">Huta_2531</name>
</gene>
<keyword evidence="1" id="KW-1133">Transmembrane helix</keyword>
<dbReference type="OrthoDB" id="385481at2157"/>
<feature type="transmembrane region" description="Helical" evidence="1">
    <location>
        <begin position="109"/>
        <end position="128"/>
    </location>
</feature>
<evidence type="ECO:0000313" key="3">
    <source>
        <dbReference type="Proteomes" id="UP000002071"/>
    </source>
</evidence>
<keyword evidence="1" id="KW-0472">Membrane</keyword>
<evidence type="ECO:0000256" key="1">
    <source>
        <dbReference type="SAM" id="Phobius"/>
    </source>
</evidence>
<sequence>MPSDRNDEIVGSDAIAVEILVVTLISLILGLYPADWKYFWIFQLSPAFLITIMILRSMAGKADDPNIDFIQKSLPLSSNILQFSMIGVLVSITLGLNSSVAFIPPAGLFSILAVAFTVLFICVNQLVLGEYVRPWKQVVYQETEDDLVGDLLRGFIDFAEEEISETGNDNRTSRHSIKFAIYFSIFTVGLILITLPVWAILSLFLDPLVAVLTVFSVLILRDQARYIYFNYGAAEDFSEIRFPLKQEFIISIGKGILIIGALGYDLQTIL</sequence>
<feature type="transmembrane region" description="Helical" evidence="1">
    <location>
        <begin position="179"/>
        <end position="198"/>
    </location>
</feature>
<proteinExistence type="predicted"/>
<dbReference type="Proteomes" id="UP000002071">
    <property type="component" value="Chromosome"/>
</dbReference>
<dbReference type="KEGG" id="hut:Huta_2531"/>
<keyword evidence="1" id="KW-0812">Transmembrane</keyword>
<feature type="transmembrane region" description="Helical" evidence="1">
    <location>
        <begin position="12"/>
        <end position="32"/>
    </location>
</feature>
<feature type="transmembrane region" description="Helical" evidence="1">
    <location>
        <begin position="80"/>
        <end position="103"/>
    </location>
</feature>
<dbReference type="HOGENOM" id="CLU_1028995_0_0_2"/>
<feature type="transmembrane region" description="Helical" evidence="1">
    <location>
        <begin position="38"/>
        <end position="59"/>
    </location>
</feature>
<organism evidence="2 3">
    <name type="scientific">Halorhabdus utahensis (strain DSM 12940 / JCM 11049 / AX-2)</name>
    <dbReference type="NCBI Taxonomy" id="519442"/>
    <lineage>
        <taxon>Archaea</taxon>
        <taxon>Methanobacteriati</taxon>
        <taxon>Methanobacteriota</taxon>
        <taxon>Stenosarchaea group</taxon>
        <taxon>Halobacteria</taxon>
        <taxon>Halobacteriales</taxon>
        <taxon>Haloarculaceae</taxon>
        <taxon>Halorhabdus</taxon>
    </lineage>
</organism>
<reference evidence="2 3" key="1">
    <citation type="journal article" date="2009" name="Stand. Genomic Sci.">
        <title>Complete genome sequence of Halorhabdus utahensis type strain (AX-2).</title>
        <authorList>
            <person name="Anderson I."/>
            <person name="Tindall B.J."/>
            <person name="Pomrenke H."/>
            <person name="Goker M."/>
            <person name="Lapidus A."/>
            <person name="Nolan M."/>
            <person name="Copeland A."/>
            <person name="Glavina Del Rio T."/>
            <person name="Chen F."/>
            <person name="Tice H."/>
            <person name="Cheng J.F."/>
            <person name="Lucas S."/>
            <person name="Chertkov O."/>
            <person name="Bruce D."/>
            <person name="Brettin T."/>
            <person name="Detter J.C."/>
            <person name="Han C."/>
            <person name="Goodwin L."/>
            <person name="Land M."/>
            <person name="Hauser L."/>
            <person name="Chang Y.J."/>
            <person name="Jeffries C.D."/>
            <person name="Pitluck S."/>
            <person name="Pati A."/>
            <person name="Mavromatis K."/>
            <person name="Ivanova N."/>
            <person name="Ovchinnikova G."/>
            <person name="Chen A."/>
            <person name="Palaniappan K."/>
            <person name="Chain P."/>
            <person name="Rohde M."/>
            <person name="Bristow J."/>
            <person name="Eisen J.A."/>
            <person name="Markowitz V."/>
            <person name="Hugenholtz P."/>
            <person name="Kyrpides N.C."/>
            <person name="Klenk H.P."/>
        </authorList>
    </citation>
    <scope>NUCLEOTIDE SEQUENCE [LARGE SCALE GENOMIC DNA]</scope>
    <source>
        <strain evidence="3">DSM 12940 / JCM 11049 / AX-2</strain>
    </source>
</reference>
<accession>C7NMZ7</accession>
<name>C7NMZ7_HALUD</name>
<dbReference type="RefSeq" id="WP_015790259.1">
    <property type="nucleotide sequence ID" value="NC_013158.1"/>
</dbReference>
<evidence type="ECO:0000313" key="2">
    <source>
        <dbReference type="EMBL" id="ACV12695.1"/>
    </source>
</evidence>
<keyword evidence="3" id="KW-1185">Reference proteome</keyword>
<dbReference type="AlphaFoldDB" id="C7NMZ7"/>
<dbReference type="STRING" id="519442.Huta_2531"/>
<dbReference type="GeneID" id="40924029"/>
<feature type="transmembrane region" description="Helical" evidence="1">
    <location>
        <begin position="204"/>
        <end position="220"/>
    </location>
</feature>
<dbReference type="EMBL" id="CP001687">
    <property type="protein sequence ID" value="ACV12695.1"/>
    <property type="molecule type" value="Genomic_DNA"/>
</dbReference>
<protein>
    <submittedName>
        <fullName evidence="2">Uncharacterized protein</fullName>
    </submittedName>
</protein>